<dbReference type="InterPro" id="IPR014757">
    <property type="entry name" value="Tscrpt_reg_IclR_C"/>
</dbReference>
<dbReference type="GO" id="GO:0045892">
    <property type="term" value="P:negative regulation of DNA-templated transcription"/>
    <property type="evidence" value="ECO:0007669"/>
    <property type="project" value="TreeGrafter"/>
</dbReference>
<dbReference type="SUPFAM" id="SSF55781">
    <property type="entry name" value="GAF domain-like"/>
    <property type="match status" value="1"/>
</dbReference>
<dbReference type="Gene3D" id="1.10.10.10">
    <property type="entry name" value="Winged helix-like DNA-binding domain superfamily/Winged helix DNA-binding domain"/>
    <property type="match status" value="1"/>
</dbReference>
<dbReference type="PROSITE" id="PS51077">
    <property type="entry name" value="HTH_ICLR"/>
    <property type="match status" value="1"/>
</dbReference>
<dbReference type="InterPro" id="IPR005471">
    <property type="entry name" value="Tscrpt_reg_IclR_N"/>
</dbReference>
<accession>A0A4Y8M2Z5</accession>
<evidence type="ECO:0000313" key="6">
    <source>
        <dbReference type="EMBL" id="TFE29494.1"/>
    </source>
</evidence>
<dbReference type="PANTHER" id="PTHR30136:SF7">
    <property type="entry name" value="HTH-TYPE TRANSCRIPTIONAL REGULATOR KDGR-RELATED"/>
    <property type="match status" value="1"/>
</dbReference>
<dbReference type="RefSeq" id="WP_135151186.1">
    <property type="nucleotide sequence ID" value="NZ_SOMN01000004.1"/>
</dbReference>
<dbReference type="GO" id="GO:0003700">
    <property type="term" value="F:DNA-binding transcription factor activity"/>
    <property type="evidence" value="ECO:0007669"/>
    <property type="project" value="TreeGrafter"/>
</dbReference>
<protein>
    <submittedName>
        <fullName evidence="6">IclR family transcriptional regulator</fullName>
    </submittedName>
</protein>
<dbReference type="Pfam" id="PF09339">
    <property type="entry name" value="HTH_IclR"/>
    <property type="match status" value="1"/>
</dbReference>
<feature type="domain" description="IclR-ED" evidence="5">
    <location>
        <begin position="71"/>
        <end position="251"/>
    </location>
</feature>
<dbReference type="InterPro" id="IPR050707">
    <property type="entry name" value="HTH_MetabolicPath_Reg"/>
</dbReference>
<keyword evidence="3" id="KW-0804">Transcription</keyword>
<reference evidence="6 7" key="1">
    <citation type="submission" date="2019-03" db="EMBL/GenBank/DDBJ databases">
        <title>Cohnella endophytica sp. nov., a novel endophytic bacterium isolated from bark of Sonneratia apetala.</title>
        <authorList>
            <person name="Tuo L."/>
        </authorList>
    </citation>
    <scope>NUCLEOTIDE SEQUENCE [LARGE SCALE GENOMIC DNA]</scope>
    <source>
        <strain evidence="6 7">CCTCC AB 208254</strain>
    </source>
</reference>
<dbReference type="GO" id="GO:0003677">
    <property type="term" value="F:DNA binding"/>
    <property type="evidence" value="ECO:0007669"/>
    <property type="project" value="UniProtKB-KW"/>
</dbReference>
<proteinExistence type="predicted"/>
<dbReference type="Pfam" id="PF01614">
    <property type="entry name" value="IclR_C"/>
    <property type="match status" value="1"/>
</dbReference>
<keyword evidence="7" id="KW-1185">Reference proteome</keyword>
<dbReference type="AlphaFoldDB" id="A0A4Y8M2Z5"/>
<organism evidence="6 7">
    <name type="scientific">Cohnella luojiensis</name>
    <dbReference type="NCBI Taxonomy" id="652876"/>
    <lineage>
        <taxon>Bacteria</taxon>
        <taxon>Bacillati</taxon>
        <taxon>Bacillota</taxon>
        <taxon>Bacilli</taxon>
        <taxon>Bacillales</taxon>
        <taxon>Paenibacillaceae</taxon>
        <taxon>Cohnella</taxon>
    </lineage>
</organism>
<dbReference type="SMART" id="SM00346">
    <property type="entry name" value="HTH_ICLR"/>
    <property type="match status" value="1"/>
</dbReference>
<dbReference type="PANTHER" id="PTHR30136">
    <property type="entry name" value="HELIX-TURN-HELIX TRANSCRIPTIONAL REGULATOR, ICLR FAMILY"/>
    <property type="match status" value="1"/>
</dbReference>
<evidence type="ECO:0000256" key="2">
    <source>
        <dbReference type="ARBA" id="ARBA00023125"/>
    </source>
</evidence>
<dbReference type="EMBL" id="SOMN01000004">
    <property type="protein sequence ID" value="TFE29494.1"/>
    <property type="molecule type" value="Genomic_DNA"/>
</dbReference>
<evidence type="ECO:0000256" key="1">
    <source>
        <dbReference type="ARBA" id="ARBA00023015"/>
    </source>
</evidence>
<keyword evidence="2" id="KW-0238">DNA-binding</keyword>
<evidence type="ECO:0000256" key="3">
    <source>
        <dbReference type="ARBA" id="ARBA00023163"/>
    </source>
</evidence>
<name>A0A4Y8M2Z5_9BACL</name>
<dbReference type="SUPFAM" id="SSF46785">
    <property type="entry name" value="Winged helix' DNA-binding domain"/>
    <property type="match status" value="1"/>
</dbReference>
<dbReference type="Gene3D" id="3.30.450.40">
    <property type="match status" value="1"/>
</dbReference>
<evidence type="ECO:0000259" key="4">
    <source>
        <dbReference type="PROSITE" id="PS51077"/>
    </source>
</evidence>
<sequence>MTEQKKYWVPALEKAHDVLMLISRSPGKNKLIDLSNQLGINKSSMFSLLHTLEALQWVHKNEGEGYSIGSVMADFGYSFLQGFDLQERFREEASLVRDRLGETIQMSKLDGSEIWYLGKVEAITPFRLVSEPGMRMPAHSTAMGKALLAFQPREYVESLYKSDCLQPLTVHTAKTKQELMKQLDLARERGYALDMQEAVLGIQCVAAPIFNRLEQALYAVSCSMPVHHWEEKAERATLEICELARKLSRLN</sequence>
<dbReference type="InterPro" id="IPR036388">
    <property type="entry name" value="WH-like_DNA-bd_sf"/>
</dbReference>
<comment type="caution">
    <text evidence="6">The sequence shown here is derived from an EMBL/GenBank/DDBJ whole genome shotgun (WGS) entry which is preliminary data.</text>
</comment>
<gene>
    <name evidence="6" type="ORF">E2980_05740</name>
</gene>
<dbReference type="InterPro" id="IPR036390">
    <property type="entry name" value="WH_DNA-bd_sf"/>
</dbReference>
<feature type="domain" description="HTH iclR-type" evidence="4">
    <location>
        <begin position="9"/>
        <end position="70"/>
    </location>
</feature>
<evidence type="ECO:0000313" key="7">
    <source>
        <dbReference type="Proteomes" id="UP000297900"/>
    </source>
</evidence>
<dbReference type="OrthoDB" id="9791752at2"/>
<evidence type="ECO:0000259" key="5">
    <source>
        <dbReference type="PROSITE" id="PS51078"/>
    </source>
</evidence>
<dbReference type="Proteomes" id="UP000297900">
    <property type="component" value="Unassembled WGS sequence"/>
</dbReference>
<dbReference type="PROSITE" id="PS51078">
    <property type="entry name" value="ICLR_ED"/>
    <property type="match status" value="1"/>
</dbReference>
<dbReference type="InterPro" id="IPR029016">
    <property type="entry name" value="GAF-like_dom_sf"/>
</dbReference>
<keyword evidence="1" id="KW-0805">Transcription regulation</keyword>